<organism evidence="2">
    <name type="scientific">Pseudomonas phage Cygsa01</name>
    <dbReference type="NCBI Taxonomy" id="3138529"/>
    <lineage>
        <taxon>Viruses</taxon>
    </lineage>
</organism>
<feature type="compositionally biased region" description="Basic and acidic residues" evidence="1">
    <location>
        <begin position="36"/>
        <end position="49"/>
    </location>
</feature>
<reference evidence="2" key="1">
    <citation type="journal article" date="2024" name="J. Gen. Virol.">
        <title>Novel phages of Pseudomonas syringae unveil numerous potential auxiliary metabolic genes.</title>
        <authorList>
            <person name="Feltin C."/>
            <person name="Garneau J.R."/>
            <person name="Morris C.E."/>
            <person name="Berard A."/>
            <person name="Torres-Barcelo C."/>
        </authorList>
    </citation>
    <scope>NUCLEOTIDE SEQUENCE</scope>
</reference>
<name>A0AAU6W3U3_9VIRU</name>
<evidence type="ECO:0000313" key="2">
    <source>
        <dbReference type="EMBL" id="XAI71291.1"/>
    </source>
</evidence>
<dbReference type="EMBL" id="PP179332">
    <property type="protein sequence ID" value="XAI71291.1"/>
    <property type="molecule type" value="Genomic_DNA"/>
</dbReference>
<protein>
    <submittedName>
        <fullName evidence="2">Uncharacterized protein</fullName>
    </submittedName>
</protein>
<evidence type="ECO:0000256" key="1">
    <source>
        <dbReference type="SAM" id="MobiDB-lite"/>
    </source>
</evidence>
<proteinExistence type="predicted"/>
<sequence>MKKRIWNTDGTADGDLTEDEKADLEAEKNSGTNGQGKDDNKEDETNKGD</sequence>
<feature type="region of interest" description="Disordered" evidence="1">
    <location>
        <begin position="1"/>
        <end position="49"/>
    </location>
</feature>
<gene>
    <name evidence="2" type="ORF">Cygsa01_00245</name>
</gene>
<accession>A0AAU6W3U3</accession>